<sequence length="175" mass="19476">MIAWLEVFVLKRFEHSGSHSEEGEGDEDFDESVEAEKRLAELKEELFGKGKWQDNGVGDGRKATFGGRLFTRGEQTMEQDIDRQNSAVKQAEVGSQETGIGKKPVGKGSWVRETRGSRWESRGSREQELMRAADMSDTWIEKASQGLSGSQRADSNVGHATVNEAHNYQSIKGQV</sequence>
<evidence type="ECO:0000256" key="1">
    <source>
        <dbReference type="SAM" id="MobiDB-lite"/>
    </source>
</evidence>
<keyword evidence="3" id="KW-1185">Reference proteome</keyword>
<gene>
    <name evidence="2" type="ORF">VNO78_22172</name>
</gene>
<feature type="region of interest" description="Disordered" evidence="1">
    <location>
        <begin position="91"/>
        <end position="127"/>
    </location>
</feature>
<dbReference type="Proteomes" id="UP001386955">
    <property type="component" value="Unassembled WGS sequence"/>
</dbReference>
<organism evidence="2 3">
    <name type="scientific">Psophocarpus tetragonolobus</name>
    <name type="common">Winged bean</name>
    <name type="synonym">Dolichos tetragonolobus</name>
    <dbReference type="NCBI Taxonomy" id="3891"/>
    <lineage>
        <taxon>Eukaryota</taxon>
        <taxon>Viridiplantae</taxon>
        <taxon>Streptophyta</taxon>
        <taxon>Embryophyta</taxon>
        <taxon>Tracheophyta</taxon>
        <taxon>Spermatophyta</taxon>
        <taxon>Magnoliopsida</taxon>
        <taxon>eudicotyledons</taxon>
        <taxon>Gunneridae</taxon>
        <taxon>Pentapetalae</taxon>
        <taxon>rosids</taxon>
        <taxon>fabids</taxon>
        <taxon>Fabales</taxon>
        <taxon>Fabaceae</taxon>
        <taxon>Papilionoideae</taxon>
        <taxon>50 kb inversion clade</taxon>
        <taxon>NPAAA clade</taxon>
        <taxon>indigoferoid/millettioid clade</taxon>
        <taxon>Phaseoleae</taxon>
        <taxon>Psophocarpus</taxon>
    </lineage>
</organism>
<proteinExistence type="predicted"/>
<evidence type="ECO:0000313" key="3">
    <source>
        <dbReference type="Proteomes" id="UP001386955"/>
    </source>
</evidence>
<comment type="caution">
    <text evidence="2">The sequence shown here is derived from an EMBL/GenBank/DDBJ whole genome shotgun (WGS) entry which is preliminary data.</text>
</comment>
<evidence type="ECO:0000313" key="2">
    <source>
        <dbReference type="EMBL" id="KAK7393614.1"/>
    </source>
</evidence>
<protein>
    <submittedName>
        <fullName evidence="2">Uncharacterized protein</fullName>
    </submittedName>
</protein>
<feature type="compositionally biased region" description="Basic and acidic residues" evidence="1">
    <location>
        <begin position="110"/>
        <end position="127"/>
    </location>
</feature>
<dbReference type="AlphaFoldDB" id="A0AAN9SDX8"/>
<name>A0AAN9SDX8_PSOTE</name>
<dbReference type="EMBL" id="JAYMYS010000005">
    <property type="protein sequence ID" value="KAK7393614.1"/>
    <property type="molecule type" value="Genomic_DNA"/>
</dbReference>
<accession>A0AAN9SDX8</accession>
<reference evidence="2 3" key="1">
    <citation type="submission" date="2024-01" db="EMBL/GenBank/DDBJ databases">
        <title>The genomes of 5 underutilized Papilionoideae crops provide insights into root nodulation and disease resistanc.</title>
        <authorList>
            <person name="Jiang F."/>
        </authorList>
    </citation>
    <scope>NUCLEOTIDE SEQUENCE [LARGE SCALE GENOMIC DNA]</scope>
    <source>
        <strain evidence="2">DUOXIRENSHENG_FW03</strain>
        <tissue evidence="2">Leaves</tissue>
    </source>
</reference>